<dbReference type="Gene3D" id="3.90.1570.50">
    <property type="match status" value="1"/>
</dbReference>
<keyword evidence="7 10" id="KW-0378">Hydrolase</keyword>
<evidence type="ECO:0000256" key="2">
    <source>
        <dbReference type="ARBA" id="ARBA00008598"/>
    </source>
</evidence>
<organism evidence="12 13">
    <name type="scientific">Planctobacterium marinum</name>
    <dbReference type="NCBI Taxonomy" id="1631968"/>
    <lineage>
        <taxon>Bacteria</taxon>
        <taxon>Pseudomonadati</taxon>
        <taxon>Pseudomonadota</taxon>
        <taxon>Gammaproteobacteria</taxon>
        <taxon>Alteromonadales</taxon>
        <taxon>Alteromonadaceae</taxon>
        <taxon>Planctobacterium</taxon>
    </lineage>
</organism>
<dbReference type="InterPro" id="IPR055180">
    <property type="entry name" value="HsdR_RecA-like_helicase_dom_2"/>
</dbReference>
<dbReference type="RefSeq" id="WP_338294515.1">
    <property type="nucleotide sequence ID" value="NZ_AP027272.1"/>
</dbReference>
<name>A0AA48KR40_9ALTE</name>
<dbReference type="NCBIfam" id="TIGR00348">
    <property type="entry name" value="hsdR"/>
    <property type="match status" value="1"/>
</dbReference>
<protein>
    <recommendedName>
        <fullName evidence="10">Type I restriction enzyme endonuclease subunit</fullName>
        <shortName evidence="10">R protein</shortName>
        <ecNumber evidence="10">3.1.21.3</ecNumber>
    </recommendedName>
</protein>
<dbReference type="EC" id="3.1.21.3" evidence="10"/>
<dbReference type="EMBL" id="AP027272">
    <property type="protein sequence ID" value="BDX08446.1"/>
    <property type="molecule type" value="Genomic_DNA"/>
</dbReference>
<comment type="function">
    <text evidence="10">Subunit R is required for both nuclease and ATPase activities, but not for modification.</text>
</comment>
<dbReference type="InterPro" id="IPR007409">
    <property type="entry name" value="Restrct_endonuc_type1_HsdR_N"/>
</dbReference>
<keyword evidence="8 10" id="KW-0067">ATP-binding</keyword>
<dbReference type="InterPro" id="IPR014001">
    <property type="entry name" value="Helicase_ATP-bd"/>
</dbReference>
<sequence length="1032" mass="116910">MKVTEETIELDCLNWFGGLGYQTINGPDIEPGKGECAERESLAEVILEKRLKVSLRKINQHLPESAIDSAIEVIKQFHANVVVANNRFHRQLMEGIPVTFTDKEGNEVGDRVFLIDFKNKDNNDWLVVRQFSVNGVSHGETDNRRPDIVVFLNGLPLVVIELKNPSNEETDVWSAYNQIQTYKDTISDLFVFNEALIISDGIVARLGSLTADQERFMFWRSIHGDQDDTETMLELEVMIKGFFNKEYLLDYLQFFITFEPHKDSFIKKQAAYHQFHGVRKAIASSKKASAIEGDKKCGVYWHTQGSGKSLSMVFYSAKLIADVDLKSPTIVVVTDRNDLDDQLFDTFVKSEQLLKQTPIQIEDRQHLFEQLNNKQAGGIFFTTMQKFQPEKGKSEVPVLTDRHNIFALADEAHRSQYGNKARVDSKTGQLKYGYAHHMRTALPNAGYIGFTGTPIEKDDKDTQRVFGDYVDIYDIEQAQKDEATKPLFYESRLIPIDKDNKLSSDELDNQVNEVVADYDTDDQEKLKQKNATLETLITEKFRVKRLAKDFSEHFAKRQEASLSKAMIVCISRKACVQVYNEIIELHPEWHSEDPQKGAVKVIMTGSSADPADFQKHLYKKPVQAKIADRVRDPDDELKVIIVCDMWLTGFDAPCLNSMYVDKPLTGHNLMQAITRINRVFRDKEGGLLVDYLGIAPELKSALANYTANKGRGKPTLDIAEALKVFRAKLDVCRCLMHGYDYSDFQSNSLGLLAGAMNHILAPKDGKQEFDKAVLALSKAFSLVSAHEDVRPYKDEVAFFELLRTAIKKHTTPKKKLDEDKIQHSLRQLVSQAIVSGDVVDIFQSAGLSKPEISILDDEFLADVRNMEHKNLAVEMLEKLINDEIVTRTAKNAASETAFSDRLDKAVAKYRNRSVETSQVIEALIALAKELREAADKGKELNLSPEELALYEALLRNESAADAIKDIDVIFIAQELAKEIRNSAQVDWAKRDNLRAKMRRNLKKVLKRTGYPPDKSDEAIKYVLEQAERMAAA</sequence>
<dbReference type="PANTHER" id="PTHR30195:SF15">
    <property type="entry name" value="TYPE I RESTRICTION ENZYME HINDI ENDONUCLEASE SUBUNIT"/>
    <property type="match status" value="1"/>
</dbReference>
<evidence type="ECO:0000256" key="9">
    <source>
        <dbReference type="ARBA" id="ARBA00023125"/>
    </source>
</evidence>
<evidence type="ECO:0000256" key="3">
    <source>
        <dbReference type="ARBA" id="ARBA00022722"/>
    </source>
</evidence>
<dbReference type="PANTHER" id="PTHR30195">
    <property type="entry name" value="TYPE I SITE-SPECIFIC DEOXYRIBONUCLEASE PROTEIN SUBUNIT M AND R"/>
    <property type="match status" value="1"/>
</dbReference>
<dbReference type="Pfam" id="PF04313">
    <property type="entry name" value="HSDR_N"/>
    <property type="match status" value="1"/>
</dbReference>
<dbReference type="GO" id="GO:0005524">
    <property type="term" value="F:ATP binding"/>
    <property type="evidence" value="ECO:0007669"/>
    <property type="project" value="UniProtKB-KW"/>
</dbReference>
<dbReference type="KEGG" id="pmaw:MACH26_39670"/>
<evidence type="ECO:0000259" key="11">
    <source>
        <dbReference type="PROSITE" id="PS51192"/>
    </source>
</evidence>
<comment type="subunit">
    <text evidence="10">The type I restriction/modification system is composed of three polypeptides R, M and S.</text>
</comment>
<evidence type="ECO:0000256" key="8">
    <source>
        <dbReference type="ARBA" id="ARBA00022840"/>
    </source>
</evidence>
<dbReference type="CDD" id="cd18030">
    <property type="entry name" value="DEXHc_RE_I_HsdR"/>
    <property type="match status" value="1"/>
</dbReference>
<dbReference type="InterPro" id="IPR021810">
    <property type="entry name" value="T1RH-like_C"/>
</dbReference>
<feature type="domain" description="Helicase ATP-binding" evidence="11">
    <location>
        <begin position="289"/>
        <end position="472"/>
    </location>
</feature>
<evidence type="ECO:0000256" key="10">
    <source>
        <dbReference type="RuleBase" id="RU364115"/>
    </source>
</evidence>
<keyword evidence="9 10" id="KW-0238">DNA-binding</keyword>
<keyword evidence="6" id="KW-0255">Endonuclease</keyword>
<comment type="catalytic activity">
    <reaction evidence="1 10">
        <text>Endonucleolytic cleavage of DNA to give random double-stranded fragments with terminal 5'-phosphates, ATP is simultaneously hydrolyzed.</text>
        <dbReference type="EC" id="3.1.21.3"/>
    </reaction>
</comment>
<accession>A0AA48KR40</accession>
<dbReference type="InterPro" id="IPR004473">
    <property type="entry name" value="Restrct_endonuc_typeI_HsdR"/>
</dbReference>
<dbReference type="CDD" id="cd18800">
    <property type="entry name" value="SF2_C_EcoR124I-like"/>
    <property type="match status" value="1"/>
</dbReference>
<evidence type="ECO:0000256" key="6">
    <source>
        <dbReference type="ARBA" id="ARBA00022759"/>
    </source>
</evidence>
<keyword evidence="5 10" id="KW-0680">Restriction system</keyword>
<dbReference type="REBASE" id="753423">
    <property type="entry name" value="Pma1ORF39690P"/>
</dbReference>
<dbReference type="InterPro" id="IPR027417">
    <property type="entry name" value="P-loop_NTPase"/>
</dbReference>
<dbReference type="Pfam" id="PF18766">
    <property type="entry name" value="SWI2_SNF2"/>
    <property type="match status" value="1"/>
</dbReference>
<keyword evidence="4 10" id="KW-0547">Nucleotide-binding</keyword>
<proteinExistence type="inferred from homology"/>
<dbReference type="GO" id="GO:0009035">
    <property type="term" value="F:type I site-specific deoxyribonuclease activity"/>
    <property type="evidence" value="ECO:0007669"/>
    <property type="project" value="UniProtKB-EC"/>
</dbReference>
<evidence type="ECO:0000313" key="12">
    <source>
        <dbReference type="EMBL" id="BDX08446.1"/>
    </source>
</evidence>
<reference evidence="12" key="1">
    <citation type="submission" date="2023-01" db="EMBL/GenBank/DDBJ databases">
        <title>Complete genome sequence of Planctobacterium marinum strain Dej080120_11.</title>
        <authorList>
            <person name="Ueki S."/>
            <person name="Maruyama F."/>
        </authorList>
    </citation>
    <scope>NUCLEOTIDE SEQUENCE</scope>
    <source>
        <strain evidence="12">Dej080120_11</strain>
    </source>
</reference>
<dbReference type="Pfam" id="PF22679">
    <property type="entry name" value="T1R_D3-like"/>
    <property type="match status" value="1"/>
</dbReference>
<dbReference type="CDD" id="cd22332">
    <property type="entry name" value="HsdR_N"/>
    <property type="match status" value="1"/>
</dbReference>
<dbReference type="InterPro" id="IPR040980">
    <property type="entry name" value="SWI2_SNF2"/>
</dbReference>
<dbReference type="Gene3D" id="3.40.50.300">
    <property type="entry name" value="P-loop containing nucleotide triphosphate hydrolases"/>
    <property type="match status" value="2"/>
</dbReference>
<keyword evidence="12" id="KW-0347">Helicase</keyword>
<dbReference type="AlphaFoldDB" id="A0AA48KR40"/>
<keyword evidence="3" id="KW-0540">Nuclease</keyword>
<evidence type="ECO:0000256" key="1">
    <source>
        <dbReference type="ARBA" id="ARBA00000851"/>
    </source>
</evidence>
<dbReference type="PROSITE" id="PS51192">
    <property type="entry name" value="HELICASE_ATP_BIND_1"/>
    <property type="match status" value="1"/>
</dbReference>
<gene>
    <name evidence="12" type="ORF">MACH26_39670</name>
</gene>
<evidence type="ECO:0000256" key="5">
    <source>
        <dbReference type="ARBA" id="ARBA00022747"/>
    </source>
</evidence>
<dbReference type="InterPro" id="IPR051268">
    <property type="entry name" value="Type-I_R_enzyme_R_subunit"/>
</dbReference>
<dbReference type="Pfam" id="PF11867">
    <property type="entry name" value="T1RH-like_C"/>
    <property type="match status" value="1"/>
</dbReference>
<dbReference type="SUPFAM" id="SSF52540">
    <property type="entry name" value="P-loop containing nucleoside triphosphate hydrolases"/>
    <property type="match status" value="2"/>
</dbReference>
<dbReference type="Proteomes" id="UP001333710">
    <property type="component" value="Chromosome"/>
</dbReference>
<evidence type="ECO:0000256" key="7">
    <source>
        <dbReference type="ARBA" id="ARBA00022801"/>
    </source>
</evidence>
<keyword evidence="13" id="KW-1185">Reference proteome</keyword>
<dbReference type="SMART" id="SM00487">
    <property type="entry name" value="DEXDc"/>
    <property type="match status" value="1"/>
</dbReference>
<dbReference type="GO" id="GO:0003677">
    <property type="term" value="F:DNA binding"/>
    <property type="evidence" value="ECO:0007669"/>
    <property type="project" value="UniProtKB-KW"/>
</dbReference>
<dbReference type="GO" id="GO:0004386">
    <property type="term" value="F:helicase activity"/>
    <property type="evidence" value="ECO:0007669"/>
    <property type="project" value="UniProtKB-KW"/>
</dbReference>
<evidence type="ECO:0000313" key="13">
    <source>
        <dbReference type="Proteomes" id="UP001333710"/>
    </source>
</evidence>
<comment type="similarity">
    <text evidence="2 10">Belongs to the HsdR family.</text>
</comment>
<evidence type="ECO:0000256" key="4">
    <source>
        <dbReference type="ARBA" id="ARBA00022741"/>
    </source>
</evidence>
<dbReference type="GO" id="GO:0009307">
    <property type="term" value="P:DNA restriction-modification system"/>
    <property type="evidence" value="ECO:0007669"/>
    <property type="project" value="UniProtKB-KW"/>
</dbReference>